<dbReference type="InterPro" id="IPR005269">
    <property type="entry name" value="LOG"/>
</dbReference>
<dbReference type="PANTHER" id="PTHR31223">
    <property type="entry name" value="LOG FAMILY PROTEIN YJL055W"/>
    <property type="match status" value="1"/>
</dbReference>
<dbReference type="EMBL" id="CAADHY010000008">
    <property type="protein sequence ID" value="VFR16934.1"/>
    <property type="molecule type" value="Genomic_DNA"/>
</dbReference>
<gene>
    <name evidence="1" type="ORF">AMP9_0449</name>
</gene>
<dbReference type="PANTHER" id="PTHR31223:SF70">
    <property type="entry name" value="LOG FAMILY PROTEIN YJL055W"/>
    <property type="match status" value="1"/>
</dbReference>
<dbReference type="Gene3D" id="3.40.50.450">
    <property type="match status" value="1"/>
</dbReference>
<evidence type="ECO:0000313" key="1">
    <source>
        <dbReference type="EMBL" id="VFR16934.1"/>
    </source>
</evidence>
<dbReference type="SUPFAM" id="SSF102405">
    <property type="entry name" value="MCP/YpsA-like"/>
    <property type="match status" value="1"/>
</dbReference>
<dbReference type="Pfam" id="PF03641">
    <property type="entry name" value="Lysine_decarbox"/>
    <property type="match status" value="1"/>
</dbReference>
<dbReference type="GO" id="GO:0005829">
    <property type="term" value="C:cytosol"/>
    <property type="evidence" value="ECO:0007669"/>
    <property type="project" value="TreeGrafter"/>
</dbReference>
<dbReference type="NCBIfam" id="TIGR00730">
    <property type="entry name" value="Rossman fold protein, TIGR00730 family"/>
    <property type="match status" value="1"/>
</dbReference>
<proteinExistence type="predicted"/>
<protein>
    <submittedName>
        <fullName evidence="1">Lysine decarboxylase family</fullName>
    </submittedName>
</protein>
<dbReference type="InterPro" id="IPR031100">
    <property type="entry name" value="LOG_fam"/>
</dbReference>
<accession>A0A484NSU6</accession>
<sequence>MKRKSLCIYCGSNPGRQPVYIEAARELGREMARRGIALVYGGASVGIMGAVADAVLAEGGHVTGIIPESLVKKELAHNGLSEFHVTQSMHERKRMMADLSDGFVALPGGAGTMEELFEIWTWAQLGHHDKPCALYNAGGYYDMLSAFLDHMVAEQFVKQPHRDMLIVADEPGTLLDRLENYQAPVVTKWIGRGET</sequence>
<dbReference type="GO" id="GO:0016799">
    <property type="term" value="F:hydrolase activity, hydrolyzing N-glycosyl compounds"/>
    <property type="evidence" value="ECO:0007669"/>
    <property type="project" value="TreeGrafter"/>
</dbReference>
<reference evidence="1" key="1">
    <citation type="submission" date="2019-03" db="EMBL/GenBank/DDBJ databases">
        <authorList>
            <person name="Danneels B."/>
        </authorList>
    </citation>
    <scope>NUCLEOTIDE SEQUENCE</scope>
</reference>
<dbReference type="AlphaFoldDB" id="A0A484NSU6"/>
<name>A0A484NSU6_9ZZZZ</name>
<dbReference type="GO" id="GO:0009691">
    <property type="term" value="P:cytokinin biosynthetic process"/>
    <property type="evidence" value="ECO:0007669"/>
    <property type="project" value="InterPro"/>
</dbReference>
<organism evidence="1">
    <name type="scientific">plant metagenome</name>
    <dbReference type="NCBI Taxonomy" id="1297885"/>
    <lineage>
        <taxon>unclassified sequences</taxon>
        <taxon>metagenomes</taxon>
        <taxon>organismal metagenomes</taxon>
    </lineage>
</organism>